<dbReference type="AlphaFoldDB" id="A0A1M6SS30"/>
<evidence type="ECO:0000256" key="1">
    <source>
        <dbReference type="SAM" id="SignalP"/>
    </source>
</evidence>
<organism evidence="3 4">
    <name type="scientific">Rubritalea squalenifaciens DSM 18772</name>
    <dbReference type="NCBI Taxonomy" id="1123071"/>
    <lineage>
        <taxon>Bacteria</taxon>
        <taxon>Pseudomonadati</taxon>
        <taxon>Verrucomicrobiota</taxon>
        <taxon>Verrucomicrobiia</taxon>
        <taxon>Verrucomicrobiales</taxon>
        <taxon>Rubritaleaceae</taxon>
        <taxon>Rubritalea</taxon>
    </lineage>
</organism>
<feature type="domain" description="Ice-binding protein C-terminal" evidence="2">
    <location>
        <begin position="220"/>
        <end position="243"/>
    </location>
</feature>
<dbReference type="InterPro" id="IPR013424">
    <property type="entry name" value="Ice-binding_C"/>
</dbReference>
<keyword evidence="1" id="KW-0732">Signal</keyword>
<proteinExistence type="predicted"/>
<dbReference type="Pfam" id="PF07589">
    <property type="entry name" value="PEP-CTERM"/>
    <property type="match status" value="1"/>
</dbReference>
<gene>
    <name evidence="3" type="ORF">SAMN02745181_3877</name>
</gene>
<feature type="signal peptide" evidence="1">
    <location>
        <begin position="1"/>
        <end position="16"/>
    </location>
</feature>
<evidence type="ECO:0000313" key="4">
    <source>
        <dbReference type="Proteomes" id="UP000184510"/>
    </source>
</evidence>
<name>A0A1M6SS30_9BACT</name>
<keyword evidence="4" id="KW-1185">Reference proteome</keyword>
<dbReference type="STRING" id="1123071.SAMN02745181_3877"/>
<accession>A0A1M6SS30</accession>
<dbReference type="NCBIfam" id="TIGR02595">
    <property type="entry name" value="PEP_CTERM"/>
    <property type="match status" value="1"/>
</dbReference>
<feature type="chain" id="PRO_5013268921" evidence="1">
    <location>
        <begin position="17"/>
        <end position="243"/>
    </location>
</feature>
<protein>
    <submittedName>
        <fullName evidence="3">PEP-CTERM protein-sorting domain-containing protein</fullName>
    </submittedName>
</protein>
<evidence type="ECO:0000313" key="3">
    <source>
        <dbReference type="EMBL" id="SHK47447.1"/>
    </source>
</evidence>
<dbReference type="EMBL" id="FQYR01000010">
    <property type="protein sequence ID" value="SHK47447.1"/>
    <property type="molecule type" value="Genomic_DNA"/>
</dbReference>
<dbReference type="Proteomes" id="UP000184510">
    <property type="component" value="Unassembled WGS sequence"/>
</dbReference>
<evidence type="ECO:0000259" key="2">
    <source>
        <dbReference type="Pfam" id="PF07589"/>
    </source>
</evidence>
<reference evidence="3 4" key="1">
    <citation type="submission" date="2016-11" db="EMBL/GenBank/DDBJ databases">
        <authorList>
            <person name="Jaros S."/>
            <person name="Januszkiewicz K."/>
            <person name="Wedrychowicz H."/>
        </authorList>
    </citation>
    <scope>NUCLEOTIDE SEQUENCE [LARGE SCALE GENOMIC DNA]</scope>
    <source>
        <strain evidence="3 4">DSM 18772</strain>
    </source>
</reference>
<sequence length="243" mass="24404">MAVLAAAGLSTGLAQATVISLNMTDGGGGAGTASAGNTTGAVLSGYWNTIGKNGNALSGTDAGSLTDDSGALSGVSFVQSAAQGGYWSSASGFSGTIGDNVMTNFADSSGNYTYTFSNLNAGVGAVYDVYIYSARGFSNTGVTQFDVNGETLYLTNESMTGDFTESGFATQGEAEANLNSGNYVRFRNVSLDTLQIGITGLTDSTNGGTLAAVNAVQIVAVPEPSSTALLGLAGVALLLRKRR</sequence>
<dbReference type="InParanoid" id="A0A1M6SS30"/>